<dbReference type="EMBL" id="LAEV01000211">
    <property type="protein sequence ID" value="KKA30897.1"/>
    <property type="molecule type" value="Genomic_DNA"/>
</dbReference>
<feature type="domain" description="C3H1-type" evidence="3">
    <location>
        <begin position="368"/>
        <end position="397"/>
    </location>
</feature>
<keyword evidence="1" id="KW-0479">Metal-binding</keyword>
<dbReference type="AlphaFoldDB" id="A0A0F4ZK42"/>
<evidence type="ECO:0000256" key="2">
    <source>
        <dbReference type="SAM" id="Coils"/>
    </source>
</evidence>
<accession>A0A0F4ZK42</accession>
<organism evidence="4 5">
    <name type="scientific">Thielaviopsis punctulata</name>
    <dbReference type="NCBI Taxonomy" id="72032"/>
    <lineage>
        <taxon>Eukaryota</taxon>
        <taxon>Fungi</taxon>
        <taxon>Dikarya</taxon>
        <taxon>Ascomycota</taxon>
        <taxon>Pezizomycotina</taxon>
        <taxon>Sordariomycetes</taxon>
        <taxon>Hypocreomycetidae</taxon>
        <taxon>Microascales</taxon>
        <taxon>Ceratocystidaceae</taxon>
        <taxon>Thielaviopsis</taxon>
    </lineage>
</organism>
<evidence type="ECO:0000313" key="4">
    <source>
        <dbReference type="EMBL" id="KKA30897.1"/>
    </source>
</evidence>
<name>A0A0F4ZK42_9PEZI</name>
<keyword evidence="1" id="KW-0862">Zinc</keyword>
<dbReference type="Pfam" id="PF25543">
    <property type="entry name" value="zf-CCCH_tandem"/>
    <property type="match status" value="1"/>
</dbReference>
<dbReference type="InterPro" id="IPR000571">
    <property type="entry name" value="Znf_CCCH"/>
</dbReference>
<keyword evidence="5" id="KW-1185">Reference proteome</keyword>
<keyword evidence="2" id="KW-0175">Coiled coil</keyword>
<dbReference type="InterPro" id="IPR057654">
    <property type="entry name" value="Znf-CCCH_tandem"/>
</dbReference>
<dbReference type="PROSITE" id="PS50103">
    <property type="entry name" value="ZF_C3H1"/>
    <property type="match status" value="1"/>
</dbReference>
<proteinExistence type="predicted"/>
<keyword evidence="1" id="KW-0863">Zinc-finger</keyword>
<comment type="caution">
    <text evidence="4">The sequence shown here is derived from an EMBL/GenBank/DDBJ whole genome shotgun (WGS) entry which is preliminary data.</text>
</comment>
<dbReference type="Proteomes" id="UP000033483">
    <property type="component" value="Unassembled WGS sequence"/>
</dbReference>
<evidence type="ECO:0000259" key="3">
    <source>
        <dbReference type="PROSITE" id="PS50103"/>
    </source>
</evidence>
<dbReference type="GO" id="GO:0008270">
    <property type="term" value="F:zinc ion binding"/>
    <property type="evidence" value="ECO:0007669"/>
    <property type="project" value="UniProtKB-KW"/>
</dbReference>
<evidence type="ECO:0000313" key="5">
    <source>
        <dbReference type="Proteomes" id="UP000033483"/>
    </source>
</evidence>
<dbReference type="PANTHER" id="PTHR37543">
    <property type="entry name" value="CCCH ZINC FINGER DNA BINDING PROTEIN (AFU_ORTHOLOGUE AFUA_5G12760)"/>
    <property type="match status" value="1"/>
</dbReference>
<protein>
    <recommendedName>
        <fullName evidence="3">C3H1-type domain-containing protein</fullName>
    </recommendedName>
</protein>
<dbReference type="PANTHER" id="PTHR37543:SF1">
    <property type="entry name" value="CCCH ZINC FINGER DNA BINDING PROTEIN (AFU_ORTHOLOGUE AFUA_5G12760)"/>
    <property type="match status" value="1"/>
</dbReference>
<feature type="zinc finger region" description="C3H1-type" evidence="1">
    <location>
        <begin position="368"/>
        <end position="397"/>
    </location>
</feature>
<dbReference type="InterPro" id="IPR057683">
    <property type="entry name" value="DUF7923"/>
</dbReference>
<feature type="coiled-coil region" evidence="2">
    <location>
        <begin position="40"/>
        <end position="88"/>
    </location>
</feature>
<dbReference type="Pfam" id="PF25540">
    <property type="entry name" value="DUF7923"/>
    <property type="match status" value="1"/>
</dbReference>
<evidence type="ECO:0000256" key="1">
    <source>
        <dbReference type="PROSITE-ProRule" id="PRU00723"/>
    </source>
</evidence>
<sequence length="466" mass="52175">MGSPVPTAPDIASRWQSLSTQWDEARSLIQDLMMYCSTVEGRLRAENDELRQQVETLNLDLSDAVAGRRNFQAELYRTQEKLHRVEKENAAKAQSMMAVQAKIQNANPYVIALIDGDGLLFKESYVKDGLDGGKRAAKDFRDAIRAECGIVDHDDTRIEVKIFAHVTGLSRAMKRDGSVTWEQDFKEFTLGFTQALSSFDFIDVGVGKERADSKIKELTRWHIKSPSCKHLLLGISHDAGYAPFLDEIFTKNQHSERISLIEGFPTHKDIARTGINIINMTKSVFRADKLVDRQTGLVNDATPSTTFDDFVTVRPTSGASPPRAIKPLIPAKATSKKVSTPTWNPGPRGLDPPVSCTQASMDIVKKRAADRKPCNVYYLRDVCPRGFNDCPFDHRQKMSKDEKNAIAFLSRTNPCQNGQDCPNEDCIYGHNCPTVKDNYCTNQYCKFTVALHPPGCAFRNKHVPDN</sequence>
<gene>
    <name evidence="4" type="ORF">TD95_004081</name>
</gene>
<dbReference type="OrthoDB" id="3512845at2759"/>
<reference evidence="4 5" key="1">
    <citation type="submission" date="2015-03" db="EMBL/GenBank/DDBJ databases">
        <authorList>
            <person name="Radwan O."/>
            <person name="Al-Naeli F.A."/>
            <person name="Rendon G.A."/>
            <person name="Fields C."/>
        </authorList>
    </citation>
    <scope>NUCLEOTIDE SEQUENCE [LARGE SCALE GENOMIC DNA]</scope>
    <source>
        <strain evidence="4">CR-DP1</strain>
    </source>
</reference>
<dbReference type="Pfam" id="PF25542">
    <property type="entry name" value="zf-CCCH_12"/>
    <property type="match status" value="1"/>
</dbReference>